<dbReference type="EMBL" id="JOKH01000005">
    <property type="protein sequence ID" value="KEQ16396.1"/>
    <property type="molecule type" value="Genomic_DNA"/>
</dbReference>
<gene>
    <name evidence="1" type="ORF">GZ78_21240</name>
</gene>
<dbReference type="Proteomes" id="UP000028073">
    <property type="component" value="Unassembled WGS sequence"/>
</dbReference>
<keyword evidence="2" id="KW-1185">Reference proteome</keyword>
<dbReference type="AlphaFoldDB" id="A0A081ND73"/>
<sequence length="380" mass="42670">MKKNIDDHSLFNSVILLPYVEKTKNGNSKGHSSQSKTGVALGATGITPGATGITSGATGITPGATGVTSCASEGGGGDPDDGSSTCVAEELKLPVCFICLEVLHVNDVWYTRDCNQPLCVNCGEKFCQAASRCLCGKNADIIIACSECREVEDFRTSFDFYYHAMKHQKSRTGITLELRYKNNGQNKVVVLCGVRDKVTKMIDKEFITIFCPFPECCNAPFVGGEKFSIHYKAVHSWEPDVCQLSEGCDKKQGEYHSLLYHAIAELEIKVGDCFELYVNEWCDFLKNIPGRFIKKWLCTECESAGYNRESFNPKRLIFKYDSYDEFCEHIREYHTCHFEQADTCHRVYSCDGITDSKREISYPKMYRLIKKEECSAGIRQ</sequence>
<evidence type="ECO:0000313" key="2">
    <source>
        <dbReference type="Proteomes" id="UP000028073"/>
    </source>
</evidence>
<proteinExistence type="predicted"/>
<organism evidence="1 2">
    <name type="scientific">Endozoicomonas numazuensis</name>
    <dbReference type="NCBI Taxonomy" id="1137799"/>
    <lineage>
        <taxon>Bacteria</taxon>
        <taxon>Pseudomonadati</taxon>
        <taxon>Pseudomonadota</taxon>
        <taxon>Gammaproteobacteria</taxon>
        <taxon>Oceanospirillales</taxon>
        <taxon>Endozoicomonadaceae</taxon>
        <taxon>Endozoicomonas</taxon>
    </lineage>
</organism>
<name>A0A081ND73_9GAMM</name>
<comment type="caution">
    <text evidence="1">The sequence shown here is derived from an EMBL/GenBank/DDBJ whole genome shotgun (WGS) entry which is preliminary data.</text>
</comment>
<reference evidence="1 2" key="1">
    <citation type="submission" date="2014-06" db="EMBL/GenBank/DDBJ databases">
        <title>Whole Genome Sequences of Three Symbiotic Endozoicomonas Bacteria.</title>
        <authorList>
            <person name="Neave M.J."/>
            <person name="Apprill A."/>
            <person name="Voolstra C.R."/>
        </authorList>
    </citation>
    <scope>NUCLEOTIDE SEQUENCE [LARGE SCALE GENOMIC DNA]</scope>
    <source>
        <strain evidence="1 2">DSM 25634</strain>
    </source>
</reference>
<accession>A0A081ND73</accession>
<evidence type="ECO:0000313" key="1">
    <source>
        <dbReference type="EMBL" id="KEQ16396.1"/>
    </source>
</evidence>
<protein>
    <submittedName>
        <fullName evidence="1">Uncharacterized protein</fullName>
    </submittedName>
</protein>